<proteinExistence type="predicted"/>
<keyword evidence="2" id="KW-1185">Reference proteome</keyword>
<gene>
    <name evidence="1" type="ORF">PLOB_00011711</name>
</gene>
<sequence>MKLMSKPPLKQSTLIEETAAAGKDIHSILRLQSQQILAQQKQIESLVAALSSRDVSSRVGDPGREFKLVGPTEGSHVVGEHSTYGDSITENAVGNCPEVKVKLGGVDVGCLIYTGAEVSTITESFYKEFVDFAESSPRKLAQSSEVVVLHPLQMYKLPIMSQETVAEIVNDKGHVRLVGSGSILVQACSIRVLEGSVKPAEGFPANLAELPCGVTVGAAIVTAYNNKRVSILLANFSHKDVYLHPWTPVAAISTFHETNLTVCTCR</sequence>
<evidence type="ECO:0000313" key="2">
    <source>
        <dbReference type="Proteomes" id="UP001159405"/>
    </source>
</evidence>
<accession>A0ABN8QYK2</accession>
<reference evidence="1 2" key="1">
    <citation type="submission" date="2022-05" db="EMBL/GenBank/DDBJ databases">
        <authorList>
            <consortium name="Genoscope - CEA"/>
            <person name="William W."/>
        </authorList>
    </citation>
    <scope>NUCLEOTIDE SEQUENCE [LARGE SCALE GENOMIC DNA]</scope>
</reference>
<dbReference type="EMBL" id="CALNXK010000162">
    <property type="protein sequence ID" value="CAH3171271.1"/>
    <property type="molecule type" value="Genomic_DNA"/>
</dbReference>
<name>A0ABN8QYK2_9CNID</name>
<comment type="caution">
    <text evidence="1">The sequence shown here is derived from an EMBL/GenBank/DDBJ whole genome shotgun (WGS) entry which is preliminary data.</text>
</comment>
<organism evidence="1 2">
    <name type="scientific">Porites lobata</name>
    <dbReference type="NCBI Taxonomy" id="104759"/>
    <lineage>
        <taxon>Eukaryota</taxon>
        <taxon>Metazoa</taxon>
        <taxon>Cnidaria</taxon>
        <taxon>Anthozoa</taxon>
        <taxon>Hexacorallia</taxon>
        <taxon>Scleractinia</taxon>
        <taxon>Fungiina</taxon>
        <taxon>Poritidae</taxon>
        <taxon>Porites</taxon>
    </lineage>
</organism>
<protein>
    <submittedName>
        <fullName evidence="1">Uncharacterized protein</fullName>
    </submittedName>
</protein>
<evidence type="ECO:0000313" key="1">
    <source>
        <dbReference type="EMBL" id="CAH3171271.1"/>
    </source>
</evidence>
<dbReference type="Proteomes" id="UP001159405">
    <property type="component" value="Unassembled WGS sequence"/>
</dbReference>